<dbReference type="EMBL" id="AP018930">
    <property type="protein sequence ID" value="BBG27775.1"/>
    <property type="molecule type" value="Genomic_DNA"/>
</dbReference>
<protein>
    <submittedName>
        <fullName evidence="2">Uncharacterized protein</fullName>
    </submittedName>
</protein>
<accession>A0A510E5F9</accession>
<dbReference type="GeneID" id="55648531"/>
<evidence type="ECO:0000313" key="3">
    <source>
        <dbReference type="Proteomes" id="UP000325030"/>
    </source>
</evidence>
<evidence type="ECO:0000313" key="2">
    <source>
        <dbReference type="EMBL" id="BBG27775.1"/>
    </source>
</evidence>
<reference evidence="3" key="1">
    <citation type="submission" date="2018-09" db="EMBL/GenBank/DDBJ databases">
        <title>Complete Genome Sequencing of Sulfolobus sp. JCM 16834.</title>
        <authorList>
            <person name="Kato S."/>
            <person name="Itoh T."/>
            <person name="Ohkuma M."/>
        </authorList>
    </citation>
    <scope>NUCLEOTIDE SEQUENCE [LARGE SCALE GENOMIC DNA]</scope>
    <source>
        <strain evidence="3">IC-007</strain>
    </source>
</reference>
<feature type="transmembrane region" description="Helical" evidence="1">
    <location>
        <begin position="7"/>
        <end position="30"/>
    </location>
</feature>
<dbReference type="Proteomes" id="UP000325030">
    <property type="component" value="Chromosome"/>
</dbReference>
<organism evidence="2 3">
    <name type="scientific">Sulfuracidifex tepidarius</name>
    <dbReference type="NCBI Taxonomy" id="1294262"/>
    <lineage>
        <taxon>Archaea</taxon>
        <taxon>Thermoproteota</taxon>
        <taxon>Thermoprotei</taxon>
        <taxon>Sulfolobales</taxon>
        <taxon>Sulfolobaceae</taxon>
        <taxon>Sulfuracidifex</taxon>
    </lineage>
</organism>
<name>A0A510E5F9_9CREN</name>
<evidence type="ECO:0000256" key="1">
    <source>
        <dbReference type="SAM" id="Phobius"/>
    </source>
</evidence>
<dbReference type="RefSeq" id="WP_174861580.1">
    <property type="nucleotide sequence ID" value="NZ_AP018930.1"/>
</dbReference>
<keyword evidence="1" id="KW-1133">Transmembrane helix</keyword>
<keyword evidence="1" id="KW-0472">Membrane</keyword>
<proteinExistence type="predicted"/>
<gene>
    <name evidence="2" type="ORF">IC007_2329</name>
</gene>
<sequence>MSVILQAIGYASGLSSVISTAALIATIYYYRKQTQLLQVQLDEIKSQSSVQECLQVRDSLIRIHDVLLPLMLDEIDEIASFKRKLNESCSDSIQCMVYVHNLFSSMKEGNLDSFLDNVNRLLRDLKSLQVERFKGSYELIGGIIRSICDSENGCRTVEELKKLKERYGGLNDSDLFEVDLPVMETVEKGEMKLNLMREDISKAFNAKELPNILDKLDFIVDCRCGDEQCNEKFEMSDLIEGKKNPLKEMLENPSFCKEKGIELCCEEMRTYLVSLGDVVKDNEKSRKLYSLIYLNYLANRTRNLINKIKIPSEVDRKIRLRAELERETCSKI</sequence>
<keyword evidence="1" id="KW-0812">Transmembrane</keyword>
<dbReference type="AlphaFoldDB" id="A0A510E5F9"/>